<evidence type="ECO:0000256" key="1">
    <source>
        <dbReference type="SAM" id="Phobius"/>
    </source>
</evidence>
<keyword evidence="1" id="KW-1133">Transmembrane helix</keyword>
<sequence length="154" mass="17564">MAISRILLYEASRAKSLFIFLAAFIFFSIWLSVSFVISENLSGKIVFNLCTQMTKELNLINNNNINSNSNLEHQAHWLSLFIIPLMLPLIIYMTVFIVGIISKILLVPAQNIIIKFLYIIIKYDRYLYFISGLILFSAIKVNSIITSPALDPIT</sequence>
<gene>
    <name evidence="2" type="ORF">HELGO_WM67550</name>
</gene>
<proteinExistence type="predicted"/>
<protein>
    <submittedName>
        <fullName evidence="2">Uncharacterized protein</fullName>
    </submittedName>
</protein>
<reference evidence="2" key="1">
    <citation type="submission" date="2020-01" db="EMBL/GenBank/DDBJ databases">
        <authorList>
            <person name="Meier V. D."/>
            <person name="Meier V D."/>
        </authorList>
    </citation>
    <scope>NUCLEOTIDE SEQUENCE</scope>
    <source>
        <strain evidence="2">HLG_WM_MAG_01</strain>
    </source>
</reference>
<accession>A0A6S6UCM8</accession>
<dbReference type="EMBL" id="CACVAS010000169">
    <property type="protein sequence ID" value="CAA6828111.1"/>
    <property type="molecule type" value="Genomic_DNA"/>
</dbReference>
<feature type="transmembrane region" description="Helical" evidence="1">
    <location>
        <begin position="16"/>
        <end position="37"/>
    </location>
</feature>
<name>A0A6S6UCM8_9BACT</name>
<organism evidence="2">
    <name type="scientific">uncultured Sulfurovum sp</name>
    <dbReference type="NCBI Taxonomy" id="269237"/>
    <lineage>
        <taxon>Bacteria</taxon>
        <taxon>Pseudomonadati</taxon>
        <taxon>Campylobacterota</taxon>
        <taxon>Epsilonproteobacteria</taxon>
        <taxon>Campylobacterales</taxon>
        <taxon>Sulfurovaceae</taxon>
        <taxon>Sulfurovum</taxon>
        <taxon>environmental samples</taxon>
    </lineage>
</organism>
<feature type="transmembrane region" description="Helical" evidence="1">
    <location>
        <begin position="77"/>
        <end position="106"/>
    </location>
</feature>
<keyword evidence="1" id="KW-0812">Transmembrane</keyword>
<keyword evidence="1" id="KW-0472">Membrane</keyword>
<dbReference type="AlphaFoldDB" id="A0A6S6UCM8"/>
<evidence type="ECO:0000313" key="2">
    <source>
        <dbReference type="EMBL" id="CAA6828111.1"/>
    </source>
</evidence>
<feature type="transmembrane region" description="Helical" evidence="1">
    <location>
        <begin position="126"/>
        <end position="145"/>
    </location>
</feature>